<reference evidence="1 2" key="1">
    <citation type="submission" date="2018-06" db="EMBL/GenBank/DDBJ databases">
        <title>Genomic Encyclopedia of Type Strains, Phase III (KMG-III): the genomes of soil and plant-associated and newly described type strains.</title>
        <authorList>
            <person name="Whitman W."/>
        </authorList>
    </citation>
    <scope>NUCLEOTIDE SEQUENCE [LARGE SCALE GENOMIC DNA]</scope>
    <source>
        <strain evidence="1 2">CECT 5889</strain>
    </source>
</reference>
<name>A0A2V4VDH1_9GAMM</name>
<sequence>MEVEQQTIMVKTDDFIEGVSVCIANHKPVYQGK</sequence>
<accession>A0A2V4VDH1</accession>
<gene>
    <name evidence="1" type="ORF">DFP82_102271</name>
</gene>
<dbReference type="Proteomes" id="UP000247746">
    <property type="component" value="Unassembled WGS sequence"/>
</dbReference>
<evidence type="ECO:0000313" key="2">
    <source>
        <dbReference type="Proteomes" id="UP000247746"/>
    </source>
</evidence>
<evidence type="ECO:0000313" key="1">
    <source>
        <dbReference type="EMBL" id="PYE40308.1"/>
    </source>
</evidence>
<keyword evidence="2" id="KW-1185">Reference proteome</keyword>
<comment type="caution">
    <text evidence="1">The sequence shown here is derived from an EMBL/GenBank/DDBJ whole genome shotgun (WGS) entry which is preliminary data.</text>
</comment>
<dbReference type="AlphaFoldDB" id="A0A2V4VDH1"/>
<dbReference type="EMBL" id="QJSU01000002">
    <property type="protein sequence ID" value="PYE40308.1"/>
    <property type="molecule type" value="Genomic_DNA"/>
</dbReference>
<proteinExistence type="predicted"/>
<organism evidence="1 2">
    <name type="scientific">Psychrobacter fozii</name>
    <dbReference type="NCBI Taxonomy" id="198480"/>
    <lineage>
        <taxon>Bacteria</taxon>
        <taxon>Pseudomonadati</taxon>
        <taxon>Pseudomonadota</taxon>
        <taxon>Gammaproteobacteria</taxon>
        <taxon>Moraxellales</taxon>
        <taxon>Moraxellaceae</taxon>
        <taxon>Psychrobacter</taxon>
    </lineage>
</organism>
<protein>
    <submittedName>
        <fullName evidence="1">Uncharacterized protein</fullName>
    </submittedName>
</protein>